<evidence type="ECO:0000313" key="2">
    <source>
        <dbReference type="EMBL" id="KAF4103559.1"/>
    </source>
</evidence>
<organism evidence="2 3">
    <name type="scientific">Onychostoma macrolepis</name>
    <dbReference type="NCBI Taxonomy" id="369639"/>
    <lineage>
        <taxon>Eukaryota</taxon>
        <taxon>Metazoa</taxon>
        <taxon>Chordata</taxon>
        <taxon>Craniata</taxon>
        <taxon>Vertebrata</taxon>
        <taxon>Euteleostomi</taxon>
        <taxon>Actinopterygii</taxon>
        <taxon>Neopterygii</taxon>
        <taxon>Teleostei</taxon>
        <taxon>Ostariophysi</taxon>
        <taxon>Cypriniformes</taxon>
        <taxon>Cyprinidae</taxon>
        <taxon>Acrossocheilinae</taxon>
        <taxon>Onychostoma</taxon>
    </lineage>
</organism>
<name>A0A7J6C8D9_9TELE</name>
<comment type="caution">
    <text evidence="2">The sequence shown here is derived from an EMBL/GenBank/DDBJ whole genome shotgun (WGS) entry which is preliminary data.</text>
</comment>
<proteinExistence type="predicted"/>
<feature type="compositionally biased region" description="Low complexity" evidence="1">
    <location>
        <begin position="93"/>
        <end position="103"/>
    </location>
</feature>
<gene>
    <name evidence="2" type="ORF">G5714_016442</name>
</gene>
<accession>A0A7J6C8D9</accession>
<protein>
    <submittedName>
        <fullName evidence="2">Uncharacterized protein</fullName>
    </submittedName>
</protein>
<evidence type="ECO:0000256" key="1">
    <source>
        <dbReference type="SAM" id="MobiDB-lite"/>
    </source>
</evidence>
<dbReference type="Proteomes" id="UP000579812">
    <property type="component" value="Unassembled WGS sequence"/>
</dbReference>
<evidence type="ECO:0000313" key="3">
    <source>
        <dbReference type="Proteomes" id="UP000579812"/>
    </source>
</evidence>
<sequence>MSSTFDPAKVLLSITQDGRPIEYYVEEFLQLTHQVQWNYGTLKVGFWSGLNDLLYLQAPAATTPGSLVQNIDHVLLLAGSPFTVGDIDKDAKVTPVPKSSPPVESMANPTIESMASPPTRRVLQSPVSSFFQRSPASLPKFHCEVCVWFLQHLRVPVIDFILFQLPSSYRLLSPLI</sequence>
<reference evidence="2 3" key="1">
    <citation type="submission" date="2020-04" db="EMBL/GenBank/DDBJ databases">
        <title>Chromosome-level genome assembly of a cyprinid fish Onychostoma macrolepis by integration of Nanopore Sequencing, Bionano and Hi-C technology.</title>
        <authorList>
            <person name="Wang D."/>
        </authorList>
    </citation>
    <scope>NUCLEOTIDE SEQUENCE [LARGE SCALE GENOMIC DNA]</scope>
    <source>
        <strain evidence="2">SWU-2019</strain>
        <tissue evidence="2">Muscle</tissue>
    </source>
</reference>
<feature type="region of interest" description="Disordered" evidence="1">
    <location>
        <begin position="93"/>
        <end position="118"/>
    </location>
</feature>
<dbReference type="AlphaFoldDB" id="A0A7J6C8D9"/>
<dbReference type="EMBL" id="JAAMOB010000016">
    <property type="protein sequence ID" value="KAF4103559.1"/>
    <property type="molecule type" value="Genomic_DNA"/>
</dbReference>
<keyword evidence="3" id="KW-1185">Reference proteome</keyword>